<dbReference type="AlphaFoldDB" id="A0A1G2MT80"/>
<dbReference type="EMBL" id="MHRQ01000012">
    <property type="protein sequence ID" value="OHA27068.1"/>
    <property type="molecule type" value="Genomic_DNA"/>
</dbReference>
<reference evidence="1 2" key="1">
    <citation type="journal article" date="2016" name="Nat. Commun.">
        <title>Thousands of microbial genomes shed light on interconnected biogeochemical processes in an aquifer system.</title>
        <authorList>
            <person name="Anantharaman K."/>
            <person name="Brown C.T."/>
            <person name="Hug L.A."/>
            <person name="Sharon I."/>
            <person name="Castelle C.J."/>
            <person name="Probst A.J."/>
            <person name="Thomas B.C."/>
            <person name="Singh A."/>
            <person name="Wilkins M.J."/>
            <person name="Karaoz U."/>
            <person name="Brodie E.L."/>
            <person name="Williams K.H."/>
            <person name="Hubbard S.S."/>
            <person name="Banfield J.F."/>
        </authorList>
    </citation>
    <scope>NUCLEOTIDE SEQUENCE [LARGE SCALE GENOMIC DNA]</scope>
</reference>
<evidence type="ECO:0000313" key="2">
    <source>
        <dbReference type="Proteomes" id="UP000177565"/>
    </source>
</evidence>
<organism evidence="1 2">
    <name type="scientific">Candidatus Taylorbacteria bacterium RIFCSPHIGHO2_02_FULL_46_13</name>
    <dbReference type="NCBI Taxonomy" id="1802312"/>
    <lineage>
        <taxon>Bacteria</taxon>
        <taxon>Candidatus Tayloriibacteriota</taxon>
    </lineage>
</organism>
<name>A0A1G2MT80_9BACT</name>
<dbReference type="STRING" id="1802312.A3C06_01040"/>
<protein>
    <submittedName>
        <fullName evidence="1">Uncharacterized protein</fullName>
    </submittedName>
</protein>
<proteinExistence type="predicted"/>
<gene>
    <name evidence="1" type="ORF">A3C06_01040</name>
</gene>
<evidence type="ECO:0000313" key="1">
    <source>
        <dbReference type="EMBL" id="OHA27068.1"/>
    </source>
</evidence>
<comment type="caution">
    <text evidence="1">The sequence shown here is derived from an EMBL/GenBank/DDBJ whole genome shotgun (WGS) entry which is preliminary data.</text>
</comment>
<dbReference type="Proteomes" id="UP000177565">
    <property type="component" value="Unassembled WGS sequence"/>
</dbReference>
<accession>A0A1G2MT80</accession>
<sequence>MSPELSHSLEKKWFSSLPASRMAYPDTLANRLKYAFWRFYTPCHPYVRDAVISLGIVRHVGRQNFILGTVAPHLTLKEFTSFLISQGYGNHFVAWEDEGEIVSLRYVKDFTHQYHLRVFKDREVRAHYEYTPECYPILHLKEKHFEPRSEEFLMLLGDTIVPHQGIKNQ</sequence>